<sequence length="104" mass="12216">MLGVRAPIFMAPFYPGRTSNFYNDYCFVFVHCRLICLIMGLICSQWKKKRKYKMGRKAANTKLSSNKTVRSVVVGKIQQFEPQANERWFLAISRRDLRSKKSCR</sequence>
<evidence type="ECO:0000256" key="1">
    <source>
        <dbReference type="SAM" id="Phobius"/>
    </source>
</evidence>
<protein>
    <submittedName>
        <fullName evidence="2">Uncharacterized protein</fullName>
    </submittedName>
</protein>
<gene>
    <name evidence="2" type="ORF">MERR_LOCUS3163</name>
</gene>
<name>A0A6D2HPD3_9BRAS</name>
<evidence type="ECO:0000313" key="2">
    <source>
        <dbReference type="EMBL" id="CAA7015928.1"/>
    </source>
</evidence>
<organism evidence="2 3">
    <name type="scientific">Microthlaspi erraticum</name>
    <dbReference type="NCBI Taxonomy" id="1685480"/>
    <lineage>
        <taxon>Eukaryota</taxon>
        <taxon>Viridiplantae</taxon>
        <taxon>Streptophyta</taxon>
        <taxon>Embryophyta</taxon>
        <taxon>Tracheophyta</taxon>
        <taxon>Spermatophyta</taxon>
        <taxon>Magnoliopsida</taxon>
        <taxon>eudicotyledons</taxon>
        <taxon>Gunneridae</taxon>
        <taxon>Pentapetalae</taxon>
        <taxon>rosids</taxon>
        <taxon>malvids</taxon>
        <taxon>Brassicales</taxon>
        <taxon>Brassicaceae</taxon>
        <taxon>Coluteocarpeae</taxon>
        <taxon>Microthlaspi</taxon>
    </lineage>
</organism>
<accession>A0A6D2HPD3</accession>
<evidence type="ECO:0000313" key="3">
    <source>
        <dbReference type="Proteomes" id="UP000467841"/>
    </source>
</evidence>
<reference evidence="2" key="1">
    <citation type="submission" date="2020-01" db="EMBL/GenBank/DDBJ databases">
        <authorList>
            <person name="Mishra B."/>
        </authorList>
    </citation>
    <scope>NUCLEOTIDE SEQUENCE [LARGE SCALE GENOMIC DNA]</scope>
</reference>
<feature type="transmembrane region" description="Helical" evidence="1">
    <location>
        <begin position="22"/>
        <end position="44"/>
    </location>
</feature>
<proteinExistence type="predicted"/>
<dbReference type="EMBL" id="CACVBM020000210">
    <property type="protein sequence ID" value="CAA7015928.1"/>
    <property type="molecule type" value="Genomic_DNA"/>
</dbReference>
<comment type="caution">
    <text evidence="2">The sequence shown here is derived from an EMBL/GenBank/DDBJ whole genome shotgun (WGS) entry which is preliminary data.</text>
</comment>
<dbReference type="Proteomes" id="UP000467841">
    <property type="component" value="Unassembled WGS sequence"/>
</dbReference>
<keyword evidence="1" id="KW-0472">Membrane</keyword>
<keyword evidence="3" id="KW-1185">Reference proteome</keyword>
<keyword evidence="1" id="KW-1133">Transmembrane helix</keyword>
<keyword evidence="1" id="KW-0812">Transmembrane</keyword>
<dbReference type="AlphaFoldDB" id="A0A6D2HPD3"/>